<proteinExistence type="predicted"/>
<evidence type="ECO:0000259" key="3">
    <source>
        <dbReference type="Pfam" id="PF26176"/>
    </source>
</evidence>
<dbReference type="InterPro" id="IPR019622">
    <property type="entry name" value="Rrn9_dom"/>
</dbReference>
<organism evidence="4 5">
    <name type="scientific">Aspergillus niger ATCC 13496</name>
    <dbReference type="NCBI Taxonomy" id="1353008"/>
    <lineage>
        <taxon>Eukaryota</taxon>
        <taxon>Fungi</taxon>
        <taxon>Dikarya</taxon>
        <taxon>Ascomycota</taxon>
        <taxon>Pezizomycotina</taxon>
        <taxon>Eurotiomycetes</taxon>
        <taxon>Eurotiomycetidae</taxon>
        <taxon>Eurotiales</taxon>
        <taxon>Aspergillaceae</taxon>
        <taxon>Aspergillus</taxon>
        <taxon>Aspergillus subgen. Circumdati</taxon>
    </lineage>
</organism>
<sequence length="735" mass="82847">MSSLSGARFSPPQSAQPYRSIFGGPSSQDVADLVPYPETQTGAGDSQEDLDVIMEEEPIENDHSDATYVESNDDEQSGSDADSYASVPQSPKKQQQQQQQMLQKVTERDRQRDSETRSAHSYRPNRFRGPESTWRRLTAEDRQNAQALEDVRARDLAAHLYNAYALRVRAREIARRATETNEQLLDEMDTFAPPKRWTAWPLPSTEVPRPDEEVRKSLDDAWTLRMQPDPRPSAELEESVMAFMLRTAKERFMAREWDYQSKPFTSHRRKRSASQHETQDESTAWESEREGADGVPLRPAVQTDDDKSRRQLRPLTRNILSQFDELLMGLHRARKGGVAADDSSASDWQTDTESVISGSSPRKRKVNSQRARSQSRGRKRTRRSSFKSGSSDARSRSTHVSSGPESSVHSSSQATSRYRSQSQHSSRSRGRSVGSDRRRSASRVRLGIRDWSEVLGVASMIGWPPAVVMRTAQRCAALFGEDMTFQVLKEGKVKQDIGDDDTKIWKYEESESELEVQTDLEPESEAEAEISQPSRSQSRRPRSRAASTKGGSTSRANSTAPEDAGDGSRPKGKGEHRKQDLVCPIRACSRHSKGFSRTWNLNLHMKRMHPNYRSRSDGRSSTGTRDIVIYGYYSYRFGSLVFSHWCVLRSCRVAIRLLATVTEARDSISIWYPTYVNVTHQSPCTRQQPCSAVAAQPKAPDDVYPRDRQVPRLKGAGKIHAALPSLESTASSENK</sequence>
<feature type="compositionally biased region" description="Basic and acidic residues" evidence="1">
    <location>
        <begin position="566"/>
        <end position="579"/>
    </location>
</feature>
<dbReference type="Proteomes" id="UP000253845">
    <property type="component" value="Unassembled WGS sequence"/>
</dbReference>
<gene>
    <name evidence="4" type="ORF">M747DRAFT_278873</name>
</gene>
<reference evidence="4 5" key="1">
    <citation type="submission" date="2018-07" db="EMBL/GenBank/DDBJ databases">
        <title>Section-level genome sequencing of Aspergillus section Nigri to investigate inter- and intra-species variation.</title>
        <authorList>
            <consortium name="DOE Joint Genome Institute"/>
            <person name="Vesth T.C."/>
            <person name="Nybo J.L."/>
            <person name="Theobald S."/>
            <person name="Frisvad J.C."/>
            <person name="Larsen T.O."/>
            <person name="Nielsen K.F."/>
            <person name="Hoof J.B."/>
            <person name="Brandl J."/>
            <person name="Salamov A."/>
            <person name="Riley R."/>
            <person name="Gladden J.M."/>
            <person name="Phatale P."/>
            <person name="Nielsen M.T."/>
            <person name="Lyhne E.K."/>
            <person name="Kogle M.E."/>
            <person name="Strasser K."/>
            <person name="McDonnell E."/>
            <person name="Barry K."/>
            <person name="Clum A."/>
            <person name="Chen C."/>
            <person name="Nolan M."/>
            <person name="Sandor L."/>
            <person name="Kuo A."/>
            <person name="Lipzen A."/>
            <person name="Hainaut M."/>
            <person name="Drula E."/>
            <person name="Tsang A."/>
            <person name="Magnuson J.K."/>
            <person name="Henrissat B."/>
            <person name="Wiebenga A."/>
            <person name="Simmons B.A."/>
            <person name="Makela M.R."/>
            <person name="De vries R.P."/>
            <person name="Grigoriev I.V."/>
            <person name="Mortensen U.H."/>
            <person name="Baker S.E."/>
            <person name="Andersen M.R."/>
        </authorList>
    </citation>
    <scope>NUCLEOTIDE SEQUENCE [LARGE SCALE GENOMIC DNA]</scope>
    <source>
        <strain evidence="4 5">ATCC 13496</strain>
    </source>
</reference>
<feature type="region of interest" description="Disordered" evidence="1">
    <location>
        <begin position="338"/>
        <end position="442"/>
    </location>
</feature>
<dbReference type="Pfam" id="PF26176">
    <property type="entry name" value="zf_C2H2_17_2"/>
    <property type="match status" value="1"/>
</dbReference>
<dbReference type="InterPro" id="IPR059095">
    <property type="entry name" value="Znf_C2H2_17_2nd"/>
</dbReference>
<feature type="compositionally biased region" description="Polar residues" evidence="1">
    <location>
        <begin position="1"/>
        <end position="17"/>
    </location>
</feature>
<evidence type="ECO:0000313" key="5">
    <source>
        <dbReference type="Proteomes" id="UP000253845"/>
    </source>
</evidence>
<dbReference type="EMBL" id="KZ851912">
    <property type="protein sequence ID" value="RDH20901.1"/>
    <property type="molecule type" value="Genomic_DNA"/>
</dbReference>
<accession>A0A370C1X6</accession>
<evidence type="ECO:0000259" key="2">
    <source>
        <dbReference type="Pfam" id="PF10680"/>
    </source>
</evidence>
<feature type="domain" description="Rrn9" evidence="2">
    <location>
        <begin position="148"/>
        <end position="214"/>
    </location>
</feature>
<dbReference type="Pfam" id="PF10680">
    <property type="entry name" value="RRN9"/>
    <property type="match status" value="1"/>
</dbReference>
<feature type="compositionally biased region" description="Polar residues" evidence="1">
    <location>
        <begin position="549"/>
        <end position="560"/>
    </location>
</feature>
<dbReference type="VEuPathDB" id="FungiDB:M747DRAFT_278873"/>
<name>A0A370C1X6_ASPNG</name>
<feature type="domain" description="C2H2-domain containing protein second zinc finger" evidence="3">
    <location>
        <begin position="583"/>
        <end position="609"/>
    </location>
</feature>
<evidence type="ECO:0000313" key="4">
    <source>
        <dbReference type="EMBL" id="RDH20901.1"/>
    </source>
</evidence>
<feature type="compositionally biased region" description="Basic and acidic residues" evidence="1">
    <location>
        <begin position="105"/>
        <end position="118"/>
    </location>
</feature>
<feature type="compositionally biased region" description="Acidic residues" evidence="1">
    <location>
        <begin position="46"/>
        <end position="59"/>
    </location>
</feature>
<feature type="region of interest" description="Disordered" evidence="1">
    <location>
        <begin position="1"/>
        <end position="137"/>
    </location>
</feature>
<feature type="compositionally biased region" description="Low complexity" evidence="1">
    <location>
        <begin position="401"/>
        <end position="425"/>
    </location>
</feature>
<feature type="compositionally biased region" description="Basic residues" evidence="1">
    <location>
        <begin position="361"/>
        <end position="385"/>
    </location>
</feature>
<feature type="compositionally biased region" description="Acidic residues" evidence="1">
    <location>
        <begin position="510"/>
        <end position="528"/>
    </location>
</feature>
<protein>
    <submittedName>
        <fullName evidence="4">Uncharacterized protein</fullName>
    </submittedName>
</protein>
<dbReference type="AlphaFoldDB" id="A0A370C1X6"/>
<evidence type="ECO:0000256" key="1">
    <source>
        <dbReference type="SAM" id="MobiDB-lite"/>
    </source>
</evidence>
<feature type="region of interest" description="Disordered" evidence="1">
    <location>
        <begin position="508"/>
        <end position="579"/>
    </location>
</feature>
<feature type="region of interest" description="Disordered" evidence="1">
    <location>
        <begin position="263"/>
        <end position="313"/>
    </location>
</feature>
<feature type="compositionally biased region" description="Polar residues" evidence="1">
    <location>
        <begin position="343"/>
        <end position="360"/>
    </location>
</feature>